<keyword evidence="2" id="KW-1185">Reference proteome</keyword>
<reference evidence="1 2" key="1">
    <citation type="journal article" date="2019" name="bioRxiv">
        <title>Genomics, evolutionary history and diagnostics of the Alternaria alternata species group including apple and Asian pear pathotypes.</title>
        <authorList>
            <person name="Armitage A.D."/>
            <person name="Cockerton H.M."/>
            <person name="Sreenivasaprasad S."/>
            <person name="Woodhall J.W."/>
            <person name="Lane C.R."/>
            <person name="Harrison R.J."/>
            <person name="Clarkson J.P."/>
        </authorList>
    </citation>
    <scope>NUCLEOTIDE SEQUENCE [LARGE SCALE GENOMIC DNA]</scope>
    <source>
        <strain evidence="1 2">FERA 650</strain>
    </source>
</reference>
<comment type="caution">
    <text evidence="1">The sequence shown here is derived from an EMBL/GenBank/DDBJ whole genome shotgun (WGS) entry which is preliminary data.</text>
</comment>
<protein>
    <submittedName>
        <fullName evidence="1">Uncharacterized protein</fullName>
    </submittedName>
</protein>
<dbReference type="Proteomes" id="UP000293547">
    <property type="component" value="Unassembled WGS sequence"/>
</dbReference>
<gene>
    <name evidence="1" type="ORF">AG0111_0g662</name>
</gene>
<proteinExistence type="predicted"/>
<evidence type="ECO:0000313" key="1">
    <source>
        <dbReference type="EMBL" id="KAB2109612.1"/>
    </source>
</evidence>
<sequence length="680" mass="74139">MSSKDTKVGSALSNGGSINGQSQRLAPIDTSTLAKADTQSPATPDTNEELHQWIRKMYFEIGFHEVTCSFIGWPKFVDKVVAQEPDQTKHRQLRRALELLRPGSKHKNSLPQVTDVQKLKARARRERLQNAKGSKSRPTATGFPTPQLTTSAPRKVSVSPPRSKDLAPQVLMSQASSATQALGSHLSATRSVPPQPTVPSSIQASSKTVPTAKNQSSAPSSVALLTAVKRDRPKLDLSDMDDLVPNAYRTNNPKATVNGVENAPLLSGPVVVQHANDLVPQFGYIGSYPDRAGQGVKVFQNTNVPFSTFICGVQGSGKSHTTACMLENALIPSKQLGRLEAPACAMVFSYGSWSTGGSGFSVSEAVHLAHAKNEFSGQKVRRITVLVSADNGAIRSCYEDPICNVRVVPFKLNARALDITAMRALMGVGDKSPTLYMGQVEMVLRRISSTSKDGLLDYNLFIREVKKLDLSREQAQALDQRLAMLESFLDRDGKAAEPEFLPGEMIIMDLSDAFMTSSTACVLFKLGLDRFLQSPIKNKMVVLDEAHKYMLDSPGSKFLADRLDNIIRLQRHWGTRVIISTQEPTVSTALIALCSVTFIHRFTSPTWYVALKKHIGPMENDNTLMQQIEGLNTGEALVYAPSAVLGRNGDDSLVKATGQLLKITIRKRITHDGGESIMAM</sequence>
<accession>A0ACB6FYV1</accession>
<name>A0ACB6FYV1_9PLEO</name>
<organism evidence="1 2">
    <name type="scientific">Alternaria gaisen</name>
    <dbReference type="NCBI Taxonomy" id="167740"/>
    <lineage>
        <taxon>Eukaryota</taxon>
        <taxon>Fungi</taxon>
        <taxon>Dikarya</taxon>
        <taxon>Ascomycota</taxon>
        <taxon>Pezizomycotina</taxon>
        <taxon>Dothideomycetes</taxon>
        <taxon>Pleosporomycetidae</taxon>
        <taxon>Pleosporales</taxon>
        <taxon>Pleosporineae</taxon>
        <taxon>Pleosporaceae</taxon>
        <taxon>Alternaria</taxon>
        <taxon>Alternaria sect. Alternaria</taxon>
    </lineage>
</organism>
<evidence type="ECO:0000313" key="2">
    <source>
        <dbReference type="Proteomes" id="UP000293547"/>
    </source>
</evidence>
<dbReference type="EMBL" id="PDWZ02000001">
    <property type="protein sequence ID" value="KAB2109612.1"/>
    <property type="molecule type" value="Genomic_DNA"/>
</dbReference>